<dbReference type="Proteomes" id="UP000190061">
    <property type="component" value="Unassembled WGS sequence"/>
</dbReference>
<reference evidence="1 2" key="1">
    <citation type="submission" date="2017-02" db="EMBL/GenBank/DDBJ databases">
        <authorList>
            <person name="Peterson S.W."/>
        </authorList>
    </citation>
    <scope>NUCLEOTIDE SEQUENCE [LARGE SCALE GENOMIC DNA]</scope>
    <source>
        <strain evidence="1 2">DSM 21749</strain>
    </source>
</reference>
<evidence type="ECO:0000313" key="1">
    <source>
        <dbReference type="EMBL" id="SKA21088.1"/>
    </source>
</evidence>
<dbReference type="InterPro" id="IPR054271">
    <property type="entry name" value="DUF7002"/>
</dbReference>
<dbReference type="AlphaFoldDB" id="A0A1T4RZF7"/>
<evidence type="ECO:0000313" key="2">
    <source>
        <dbReference type="Proteomes" id="UP000190061"/>
    </source>
</evidence>
<dbReference type="EMBL" id="FUXP01000012">
    <property type="protein sequence ID" value="SKA21088.1"/>
    <property type="molecule type" value="Genomic_DNA"/>
</dbReference>
<dbReference type="Pfam" id="PF22531">
    <property type="entry name" value="DUF7002"/>
    <property type="match status" value="1"/>
</dbReference>
<name>A0A1T4RZF7_9GAMM</name>
<keyword evidence="2" id="KW-1185">Reference proteome</keyword>
<gene>
    <name evidence="1" type="ORF">SAMN02745674_02447</name>
</gene>
<protein>
    <submittedName>
        <fullName evidence="1">Uncharacterized protein</fullName>
    </submittedName>
</protein>
<accession>A0A1T4RZF7</accession>
<dbReference type="RefSeq" id="WP_078758995.1">
    <property type="nucleotide sequence ID" value="NZ_FUXP01000012.1"/>
</dbReference>
<organism evidence="1 2">
    <name type="scientific">Lysobacter spongiicola DSM 21749</name>
    <dbReference type="NCBI Taxonomy" id="1122188"/>
    <lineage>
        <taxon>Bacteria</taxon>
        <taxon>Pseudomonadati</taxon>
        <taxon>Pseudomonadota</taxon>
        <taxon>Gammaproteobacteria</taxon>
        <taxon>Lysobacterales</taxon>
        <taxon>Lysobacteraceae</taxon>
        <taxon>Novilysobacter</taxon>
    </lineage>
</organism>
<proteinExistence type="predicted"/>
<sequence>MLAKNVVSRYPTIYHMAEAGTWESIRERGLMSTTAVLDHLGIQGVDRAPFETLHRAAMARVGENAGIVLRDQIPMPPQRLEQALVDGTTPEQWYRLINGKVFFWAQEHRMHRLLNYYGDTEHDVLHVDTKSLLADHANDVWLCHMNSGNTLPIPHHRGIDVFKRIDAYPETRTGRPAKEVVEIVVDYAVPNIAAHVVRVYRMRGSAQQSLIWER</sequence>